<evidence type="ECO:0000313" key="2">
    <source>
        <dbReference type="EMBL" id="CAK9264922.1"/>
    </source>
</evidence>
<keyword evidence="3" id="KW-1185">Reference proteome</keyword>
<evidence type="ECO:0000256" key="1">
    <source>
        <dbReference type="SAM" id="MobiDB-lite"/>
    </source>
</evidence>
<gene>
    <name evidence="2" type="ORF">CSSPJE1EN1_LOCUS10400</name>
</gene>
<sequence length="241" mass="26457">MVTIEVLDITKLTGYIRIPSMAEDASITDTIRQRILYLGLSNQCRKCHKFGHHARICIVNKPKPQEGSTHQNHRTSSNSRKALDSRPSSHGASQAGKLGPARKDPTDAQTPRGGKARSEAKTSASRPSQSKEQIKGVLESLAPDPTKRNPTLPNQKDQVMTERSESPNHIKSFVQAEAEHKANGSQTPKAKLNFGLLGETSNQTLAPETKNNPFASPSNNIRGAESWNKTQTDNLEGWTFQ</sequence>
<name>A0ABP0WDJ5_9BRYO</name>
<proteinExistence type="predicted"/>
<dbReference type="EMBL" id="OZ020112">
    <property type="protein sequence ID" value="CAK9264922.1"/>
    <property type="molecule type" value="Genomic_DNA"/>
</dbReference>
<organism evidence="2 3">
    <name type="scientific">Sphagnum jensenii</name>
    <dbReference type="NCBI Taxonomy" id="128206"/>
    <lineage>
        <taxon>Eukaryota</taxon>
        <taxon>Viridiplantae</taxon>
        <taxon>Streptophyta</taxon>
        <taxon>Embryophyta</taxon>
        <taxon>Bryophyta</taxon>
        <taxon>Sphagnophytina</taxon>
        <taxon>Sphagnopsida</taxon>
        <taxon>Sphagnales</taxon>
        <taxon>Sphagnaceae</taxon>
        <taxon>Sphagnum</taxon>
    </lineage>
</organism>
<reference evidence="2" key="1">
    <citation type="submission" date="2024-02" db="EMBL/GenBank/DDBJ databases">
        <authorList>
            <consortium name="ELIXIR-Norway"/>
            <consortium name="Elixir Norway"/>
        </authorList>
    </citation>
    <scope>NUCLEOTIDE SEQUENCE</scope>
</reference>
<protein>
    <submittedName>
        <fullName evidence="2">Uncharacterized protein</fullName>
    </submittedName>
</protein>
<feature type="compositionally biased region" description="Polar residues" evidence="1">
    <location>
        <begin position="66"/>
        <end position="92"/>
    </location>
</feature>
<evidence type="ECO:0000313" key="3">
    <source>
        <dbReference type="Proteomes" id="UP001497444"/>
    </source>
</evidence>
<dbReference type="Proteomes" id="UP001497444">
    <property type="component" value="Chromosome 17"/>
</dbReference>
<feature type="region of interest" description="Disordered" evidence="1">
    <location>
        <begin position="61"/>
        <end position="166"/>
    </location>
</feature>
<accession>A0ABP0WDJ5</accession>
<feature type="compositionally biased region" description="Polar residues" evidence="1">
    <location>
        <begin position="148"/>
        <end position="158"/>
    </location>
</feature>
<feature type="region of interest" description="Disordered" evidence="1">
    <location>
        <begin position="203"/>
        <end position="241"/>
    </location>
</feature>
<feature type="compositionally biased region" description="Polar residues" evidence="1">
    <location>
        <begin position="121"/>
        <end position="131"/>
    </location>
</feature>